<dbReference type="AlphaFoldDB" id="A0A0K2S1A3"/>
<dbReference type="EMBL" id="AP014938">
    <property type="protein sequence ID" value="BAS20815.1"/>
    <property type="molecule type" value="Genomic_DNA"/>
</dbReference>
<dbReference type="CDD" id="cd10447">
    <property type="entry name" value="GIY-YIG_unchar_2"/>
    <property type="match status" value="1"/>
</dbReference>
<dbReference type="Proteomes" id="UP000066203">
    <property type="component" value="Chromosome"/>
</dbReference>
<evidence type="ECO:0000313" key="2">
    <source>
        <dbReference type="EMBL" id="BAS20815.1"/>
    </source>
</evidence>
<dbReference type="PATRIC" id="fig|43675.28.peg.1604"/>
<sequence length="347" mass="38776">MSTVHTTVQLHTTLWEGDVTERVTYQLYNRNITIDKLPRTLLDKYKEEDELQFSGIYFLTNSSADNPRIYVGQAAKRVNGNGLMGRIREHDRQKDFWDTAYLIAPTDNSWEATELNYLESAFCRQAQKANRYALENGNIPFSGNIAKVKKAILRPFVHEVLLMLRASGHYMFEPVPTLDTVASSVTNSHSETEQSAQESHSEETPIAATPFPDDSRPESHPAFTDAVFRIKRKKMANPARARIVGSPGERVNVEVFEGEVLPVRKPTKADPRYLKELEALEEARDKQRVAGCLDGLRIVIPIEFTSQSAASKFVVGSSSSGNADWVLESDPSISLGAFLQNLEGSQG</sequence>
<evidence type="ECO:0000256" key="1">
    <source>
        <dbReference type="SAM" id="MobiDB-lite"/>
    </source>
</evidence>
<evidence type="ECO:0000313" key="3">
    <source>
        <dbReference type="Proteomes" id="UP000066203"/>
    </source>
</evidence>
<protein>
    <recommendedName>
        <fullName evidence="4">Methionine sulfoxide reductase</fullName>
    </recommendedName>
</protein>
<accession>A0A0K2S1A3</accession>
<reference evidence="3" key="1">
    <citation type="submission" date="2015-08" db="EMBL/GenBank/DDBJ databases">
        <title>Complete genome sequence of Rothia mucilaginosa strain NUM-Rm6536.</title>
        <authorList>
            <person name="Nambu T."/>
        </authorList>
    </citation>
    <scope>NUCLEOTIDE SEQUENCE [LARGE SCALE GENOMIC DNA]</scope>
    <source>
        <strain evidence="3">NUM-Rm6536</strain>
    </source>
</reference>
<proteinExistence type="predicted"/>
<feature type="compositionally biased region" description="Polar residues" evidence="1">
    <location>
        <begin position="183"/>
        <end position="198"/>
    </location>
</feature>
<dbReference type="RefSeq" id="WP_060824719.1">
    <property type="nucleotide sequence ID" value="NZ_AP014938.1"/>
</dbReference>
<organism evidence="2">
    <name type="scientific">Rothia mucilaginosa</name>
    <dbReference type="NCBI Taxonomy" id="43675"/>
    <lineage>
        <taxon>Bacteria</taxon>
        <taxon>Bacillati</taxon>
        <taxon>Actinomycetota</taxon>
        <taxon>Actinomycetes</taxon>
        <taxon>Micrococcales</taxon>
        <taxon>Micrococcaceae</taxon>
        <taxon>Rothia</taxon>
    </lineage>
</organism>
<name>A0A0K2S1A3_9MICC</name>
<feature type="region of interest" description="Disordered" evidence="1">
    <location>
        <begin position="183"/>
        <end position="219"/>
    </location>
</feature>
<gene>
    <name evidence="2" type="ORF">RM6536_1568</name>
</gene>
<evidence type="ECO:0008006" key="4">
    <source>
        <dbReference type="Google" id="ProtNLM"/>
    </source>
</evidence>